<dbReference type="InterPro" id="IPR000246">
    <property type="entry name" value="Peptidase_T2"/>
</dbReference>
<dbReference type="OrthoDB" id="2262349at2759"/>
<evidence type="ECO:0000313" key="4">
    <source>
        <dbReference type="Proteomes" id="UP000275385"/>
    </source>
</evidence>
<dbReference type="SUPFAM" id="SSF56235">
    <property type="entry name" value="N-terminal nucleophile aminohydrolases (Ntn hydrolases)"/>
    <property type="match status" value="1"/>
</dbReference>
<protein>
    <recommendedName>
        <fullName evidence="5">L-asparaginase</fullName>
    </recommendedName>
</protein>
<dbReference type="PANTHER" id="PTHR10188">
    <property type="entry name" value="L-ASPARAGINASE"/>
    <property type="match status" value="1"/>
</dbReference>
<dbReference type="AlphaFoldDB" id="A0A420YL43"/>
<dbReference type="InterPro" id="IPR029055">
    <property type="entry name" value="Ntn_hydrolases_N"/>
</dbReference>
<keyword evidence="4" id="KW-1185">Reference proteome</keyword>
<feature type="active site" description="Nucleophile" evidence="1">
    <location>
        <position position="228"/>
    </location>
</feature>
<evidence type="ECO:0000256" key="2">
    <source>
        <dbReference type="PIRSR" id="PIRSR600246-3"/>
    </source>
</evidence>
<dbReference type="GO" id="GO:0016787">
    <property type="term" value="F:hydrolase activity"/>
    <property type="evidence" value="ECO:0007669"/>
    <property type="project" value="InterPro"/>
</dbReference>
<dbReference type="PANTHER" id="PTHR10188:SF43">
    <property type="entry name" value="ASPARAGINASE (EUROFUNG)"/>
    <property type="match status" value="1"/>
</dbReference>
<dbReference type="STRING" id="177199.A0A420YL43"/>
<name>A0A420YL43_9PEZI</name>
<evidence type="ECO:0000313" key="3">
    <source>
        <dbReference type="EMBL" id="RKU48572.1"/>
    </source>
</evidence>
<organism evidence="3 4">
    <name type="scientific">Coniochaeta pulveracea</name>
    <dbReference type="NCBI Taxonomy" id="177199"/>
    <lineage>
        <taxon>Eukaryota</taxon>
        <taxon>Fungi</taxon>
        <taxon>Dikarya</taxon>
        <taxon>Ascomycota</taxon>
        <taxon>Pezizomycotina</taxon>
        <taxon>Sordariomycetes</taxon>
        <taxon>Sordariomycetidae</taxon>
        <taxon>Coniochaetales</taxon>
        <taxon>Coniochaetaceae</taxon>
        <taxon>Coniochaeta</taxon>
    </lineage>
</organism>
<gene>
    <name evidence="3" type="ORF">DL546_008206</name>
</gene>
<dbReference type="GO" id="GO:0005737">
    <property type="term" value="C:cytoplasm"/>
    <property type="evidence" value="ECO:0007669"/>
    <property type="project" value="TreeGrafter"/>
</dbReference>
<dbReference type="Proteomes" id="UP000275385">
    <property type="component" value="Unassembled WGS sequence"/>
</dbReference>
<evidence type="ECO:0008006" key="5">
    <source>
        <dbReference type="Google" id="ProtNLM"/>
    </source>
</evidence>
<accession>A0A420YL43</accession>
<reference evidence="3 4" key="1">
    <citation type="submission" date="2018-08" db="EMBL/GenBank/DDBJ databases">
        <title>Draft genome of the lignicolous fungus Coniochaeta pulveracea.</title>
        <authorList>
            <person name="Borstlap C.J."/>
            <person name="De Witt R.N."/>
            <person name="Botha A."/>
            <person name="Volschenk H."/>
        </authorList>
    </citation>
    <scope>NUCLEOTIDE SEQUENCE [LARGE SCALE GENOMIC DNA]</scope>
    <source>
        <strain evidence="3 4">CAB683</strain>
    </source>
</reference>
<proteinExistence type="predicted"/>
<dbReference type="Gene3D" id="3.60.20.30">
    <property type="entry name" value="(Glycosyl)asparaginase"/>
    <property type="match status" value="1"/>
</dbReference>
<evidence type="ECO:0000256" key="1">
    <source>
        <dbReference type="PIRSR" id="PIRSR600246-1"/>
    </source>
</evidence>
<sequence>MEYKAQVVSEVKIAPRLIIHGGAGNISRPTSGDDKYADYRDALLAIVTKTAAYMNAVDKGTGKRPSALDTATFAVTQLEDNPLFNAGHGAVFTRDGINELESSVMVSRGYLKRGVGVMGLRRVRNPILLAKAMLEHGDVDLGGPGSHPSAVDDVEEESHLDVPSAQGHTQIHGEAAESLARKYGLDMVKPSYFFTQKRWDEHIKALEREKKGTGLSTWSADEYLPQGTVGAIALDDDGVVCCATSTGGLTNKLTGRIGDTPTVGAGFWAEEWVEEGNTTGVSQDKSLFQRMLDYSKQPGPVVSFSESLRGLLADCLLTPFNYNPIPNGESRKTRTTRSIALSGTGNGDSFLRVGAARTAGAIARFARQPGSVAVSRVSGPGGELQASAGNRWGRTGEGEGGLIGIECVVVRDEAGRTIETRSEILQDFNCNGMFRTWIDDDGKAQVRVWRDDEEEVFRCGFNDLERISA</sequence>
<dbReference type="Pfam" id="PF01112">
    <property type="entry name" value="Asparaginase_2"/>
    <property type="match status" value="2"/>
</dbReference>
<feature type="site" description="Cleavage; by autolysis" evidence="2">
    <location>
        <begin position="227"/>
        <end position="228"/>
    </location>
</feature>
<dbReference type="CDD" id="cd04701">
    <property type="entry name" value="Asparaginase_2"/>
    <property type="match status" value="1"/>
</dbReference>
<dbReference type="EMBL" id="QVQW01000004">
    <property type="protein sequence ID" value="RKU48572.1"/>
    <property type="molecule type" value="Genomic_DNA"/>
</dbReference>
<comment type="caution">
    <text evidence="3">The sequence shown here is derived from an EMBL/GenBank/DDBJ whole genome shotgun (WGS) entry which is preliminary data.</text>
</comment>